<dbReference type="AlphaFoldDB" id="A0A4Q5IXT9"/>
<evidence type="ECO:0000313" key="2">
    <source>
        <dbReference type="Proteomes" id="UP000291189"/>
    </source>
</evidence>
<dbReference type="RefSeq" id="WP_129989045.1">
    <property type="nucleotide sequence ID" value="NZ_SDPU01000034.1"/>
</dbReference>
<dbReference type="Pfam" id="PF10604">
    <property type="entry name" value="Polyketide_cyc2"/>
    <property type="match status" value="1"/>
</dbReference>
<proteinExistence type="predicted"/>
<dbReference type="InterPro" id="IPR019587">
    <property type="entry name" value="Polyketide_cyclase/dehydratase"/>
</dbReference>
<dbReference type="Proteomes" id="UP000291189">
    <property type="component" value="Unassembled WGS sequence"/>
</dbReference>
<dbReference type="OrthoDB" id="880456at2"/>
<dbReference type="EMBL" id="SDPU01000034">
    <property type="protein sequence ID" value="RYU10048.1"/>
    <property type="molecule type" value="Genomic_DNA"/>
</dbReference>
<dbReference type="InterPro" id="IPR023393">
    <property type="entry name" value="START-like_dom_sf"/>
</dbReference>
<dbReference type="SUPFAM" id="SSF55961">
    <property type="entry name" value="Bet v1-like"/>
    <property type="match status" value="1"/>
</dbReference>
<evidence type="ECO:0000313" key="1">
    <source>
        <dbReference type="EMBL" id="RYU10048.1"/>
    </source>
</evidence>
<name>A0A4Q5IXT9_9ACTN</name>
<dbReference type="Gene3D" id="3.30.530.20">
    <property type="match status" value="1"/>
</dbReference>
<protein>
    <submittedName>
        <fullName evidence="1">SRPBCC family protein</fullName>
    </submittedName>
</protein>
<reference evidence="1 2" key="1">
    <citation type="submission" date="2019-01" db="EMBL/GenBank/DDBJ databases">
        <title>Nocardioides guangzhouensis sp. nov., an actinobacterium isolated from soil.</title>
        <authorList>
            <person name="Fu Y."/>
            <person name="Cai Y."/>
            <person name="Lin Z."/>
            <person name="Chen P."/>
        </authorList>
    </citation>
    <scope>NUCLEOTIDE SEQUENCE [LARGE SCALE GENOMIC DNA]</scope>
    <source>
        <strain evidence="1 2">NBRC 105384</strain>
    </source>
</reference>
<comment type="caution">
    <text evidence="1">The sequence shown here is derived from an EMBL/GenBank/DDBJ whole genome shotgun (WGS) entry which is preliminary data.</text>
</comment>
<gene>
    <name evidence="1" type="ORF">ETU37_19670</name>
</gene>
<accession>A0A4Q5IXT9</accession>
<organism evidence="1 2">
    <name type="scientific">Nocardioides iriomotensis</name>
    <dbReference type="NCBI Taxonomy" id="715784"/>
    <lineage>
        <taxon>Bacteria</taxon>
        <taxon>Bacillati</taxon>
        <taxon>Actinomycetota</taxon>
        <taxon>Actinomycetes</taxon>
        <taxon>Propionibacteriales</taxon>
        <taxon>Nocardioidaceae</taxon>
        <taxon>Nocardioides</taxon>
    </lineage>
</organism>
<sequence length="134" mass="14606">MTRSSRHVSTFVDRPAEAVYTIAADPQRLPEWAAGLAGADVVRDGDQWATDSPMGRVRFAFVPRNDLGVLDHTVTLPSGEAVLNPMRVVPVDDATCEVLFSVRQRDGMSADDLERDAEAVARDLATLKEIAERG</sequence>
<keyword evidence="2" id="KW-1185">Reference proteome</keyword>